<dbReference type="AlphaFoldDB" id="A0A8J7DXL8"/>
<protein>
    <submittedName>
        <fullName evidence="3">Clan AA aspartic protease</fullName>
    </submittedName>
</protein>
<name>A0A8J7DXL8_9CYAN</name>
<dbReference type="Gene3D" id="2.40.70.10">
    <property type="entry name" value="Acid Proteases"/>
    <property type="match status" value="1"/>
</dbReference>
<feature type="domain" description="Peptidase A2" evidence="2">
    <location>
        <begin position="247"/>
        <end position="323"/>
    </location>
</feature>
<reference evidence="3" key="1">
    <citation type="submission" date="2020-10" db="EMBL/GenBank/DDBJ databases">
        <authorList>
            <person name="Castelo-Branco R."/>
            <person name="Eusebio N."/>
            <person name="Adriana R."/>
            <person name="Vieira A."/>
            <person name="Brugerolle De Fraissinette N."/>
            <person name="Rezende De Castro R."/>
            <person name="Schneider M.P."/>
            <person name="Vasconcelos V."/>
            <person name="Leao P.N."/>
        </authorList>
    </citation>
    <scope>NUCLEOTIDE SEQUENCE</scope>
    <source>
        <strain evidence="3">LEGE 07157</strain>
    </source>
</reference>
<evidence type="ECO:0000313" key="4">
    <source>
        <dbReference type="Proteomes" id="UP000654482"/>
    </source>
</evidence>
<gene>
    <name evidence="3" type="ORF">IQ249_14240</name>
</gene>
<dbReference type="GO" id="GO:0006508">
    <property type="term" value="P:proteolysis"/>
    <property type="evidence" value="ECO:0007669"/>
    <property type="project" value="UniProtKB-KW"/>
</dbReference>
<dbReference type="EMBL" id="JADEWZ010000020">
    <property type="protein sequence ID" value="MBE9117057.1"/>
    <property type="molecule type" value="Genomic_DNA"/>
</dbReference>
<dbReference type="InterPro" id="IPR021109">
    <property type="entry name" value="Peptidase_aspartic_dom_sf"/>
</dbReference>
<dbReference type="SUPFAM" id="SSF50630">
    <property type="entry name" value="Acid proteases"/>
    <property type="match status" value="1"/>
</dbReference>
<evidence type="ECO:0000259" key="2">
    <source>
        <dbReference type="PROSITE" id="PS50175"/>
    </source>
</evidence>
<organism evidence="3 4">
    <name type="scientific">Lusitaniella coriacea LEGE 07157</name>
    <dbReference type="NCBI Taxonomy" id="945747"/>
    <lineage>
        <taxon>Bacteria</taxon>
        <taxon>Bacillati</taxon>
        <taxon>Cyanobacteriota</taxon>
        <taxon>Cyanophyceae</taxon>
        <taxon>Spirulinales</taxon>
        <taxon>Lusitaniellaceae</taxon>
        <taxon>Lusitaniella</taxon>
    </lineage>
</organism>
<dbReference type="CDD" id="cd05483">
    <property type="entry name" value="retropepsin_like_bacteria"/>
    <property type="match status" value="1"/>
</dbReference>
<dbReference type="GO" id="GO:0004190">
    <property type="term" value="F:aspartic-type endopeptidase activity"/>
    <property type="evidence" value="ECO:0007669"/>
    <property type="project" value="InterPro"/>
</dbReference>
<dbReference type="InterPro" id="IPR001995">
    <property type="entry name" value="Peptidase_A2_cat"/>
</dbReference>
<dbReference type="RefSeq" id="WP_194030149.1">
    <property type="nucleotide sequence ID" value="NZ_JADEWZ010000020.1"/>
</dbReference>
<keyword evidence="1" id="KW-0378">Hydrolase</keyword>
<evidence type="ECO:0000313" key="3">
    <source>
        <dbReference type="EMBL" id="MBE9117057.1"/>
    </source>
</evidence>
<dbReference type="InterPro" id="IPR001969">
    <property type="entry name" value="Aspartic_peptidase_AS"/>
</dbReference>
<dbReference type="PROSITE" id="PS51257">
    <property type="entry name" value="PROKAR_LIPOPROTEIN"/>
    <property type="match status" value="1"/>
</dbReference>
<accession>A0A8J7DXL8</accession>
<dbReference type="PROSITE" id="PS50175">
    <property type="entry name" value="ASP_PROT_RETROV"/>
    <property type="match status" value="1"/>
</dbReference>
<comment type="caution">
    <text evidence="3">The sequence shown here is derived from an EMBL/GenBank/DDBJ whole genome shotgun (WGS) entry which is preliminary data.</text>
</comment>
<keyword evidence="3" id="KW-0645">Protease</keyword>
<dbReference type="InterPro" id="IPR034122">
    <property type="entry name" value="Retropepsin-like_bacterial"/>
</dbReference>
<dbReference type="Proteomes" id="UP000654482">
    <property type="component" value="Unassembled WGS sequence"/>
</dbReference>
<dbReference type="Pfam" id="PF13650">
    <property type="entry name" value="Asp_protease_2"/>
    <property type="match status" value="1"/>
</dbReference>
<keyword evidence="4" id="KW-1185">Reference proteome</keyword>
<dbReference type="PROSITE" id="PS00141">
    <property type="entry name" value="ASP_PROTEASE"/>
    <property type="match status" value="1"/>
</dbReference>
<evidence type="ECO:0000256" key="1">
    <source>
        <dbReference type="ARBA" id="ARBA00022801"/>
    </source>
</evidence>
<proteinExistence type="predicted"/>
<sequence>MLLPSRRTTTSIALTSLFALGIVACGRDQTENKVESPAVAASNSADPYKQAINTASSAIKVTQGTPQQADWAKASQHWQQAIQHLQAVPASHPQHQAAQTKIPQYQRFLAVAQNKSKAANPPAAKTAKLPSGRDPYNEAIALASSAITVSQTAMVQEDWTIIAERWRQAVDYLKAVPSSHPQYQAAQAKIPQYQRFFTEAKDKANPPQSVQANTNEDVNPKFFSLPIKERTRGIPIVEVKFNGQQKFEMLFDTGASLTLLGGHMATALNLQPVDSALVTIADGSQVLVPLVKLDSIEASGRIKRNLTAAVAPSMPIGLLGQDFFEKYDYTIKQNAIEFRLRS</sequence>